<keyword evidence="2" id="KW-1185">Reference proteome</keyword>
<dbReference type="Proteomes" id="UP001433508">
    <property type="component" value="Unassembled WGS sequence"/>
</dbReference>
<accession>A0ACC3TBA6</accession>
<dbReference type="EMBL" id="MU971337">
    <property type="protein sequence ID" value="KAK9240906.1"/>
    <property type="molecule type" value="Genomic_DNA"/>
</dbReference>
<organism evidence="1 2">
    <name type="scientific">Lipomyces kononenkoae</name>
    <name type="common">Yeast</name>
    <dbReference type="NCBI Taxonomy" id="34357"/>
    <lineage>
        <taxon>Eukaryota</taxon>
        <taxon>Fungi</taxon>
        <taxon>Dikarya</taxon>
        <taxon>Ascomycota</taxon>
        <taxon>Saccharomycotina</taxon>
        <taxon>Lipomycetes</taxon>
        <taxon>Lipomycetales</taxon>
        <taxon>Lipomycetaceae</taxon>
        <taxon>Lipomyces</taxon>
    </lineage>
</organism>
<gene>
    <name evidence="1" type="ORF">V1525DRAFT_394259</name>
</gene>
<protein>
    <submittedName>
        <fullName evidence="1">Major facilitator superfamily domain-containing protein</fullName>
    </submittedName>
</protein>
<sequence>MASQEVAVANEPTTLYEGNGDIEEVDADMTELASVKSPTVVDVLPGTVTGPLSVIDVEYGESPIVDTEHMQTWNNPPVNKWRLLAILCGFVLMGMNDSTPGALLLHIESYYQVTYTIISLCFLAPAAGYMISAFFNSDMHIRLGRCGTIVMGLLLMCLAYSLICWAPPLPVLVLAFGLVGLGIGTLDAAWNAFVADLQNVNEIMGLMHGLYGVGATISPLIATPLATSGIKWSYYYFLLFGLGICVTCLNAYAFWGETAAKYLKDHGAGVGEDGQSQGRLSEALKNRYTILLALFLFFYMGAEVALGSWTVTFMVTERHGDPARMGAVASGYWFGLTTGRMVLGFVTGRIGENTMATIYLILSIAFELVFWLSPSIVASAVGVAFVGLFFGPVFPTAMIALTRLLPKRLHVTGIGFAAAFGGGGSAVFPFITGAMAASKGAWVLQPLVVALISAMIIIWMTIPTIEETGLRERILGALTLRKRNVESEVDSSD</sequence>
<evidence type="ECO:0000313" key="1">
    <source>
        <dbReference type="EMBL" id="KAK9240906.1"/>
    </source>
</evidence>
<comment type="caution">
    <text evidence="1">The sequence shown here is derived from an EMBL/GenBank/DDBJ whole genome shotgun (WGS) entry which is preliminary data.</text>
</comment>
<proteinExistence type="predicted"/>
<evidence type="ECO:0000313" key="2">
    <source>
        <dbReference type="Proteomes" id="UP001433508"/>
    </source>
</evidence>
<name>A0ACC3TBA6_LIPKO</name>
<reference evidence="2" key="1">
    <citation type="journal article" date="2024" name="Front. Bioeng. Biotechnol.">
        <title>Genome-scale model development and genomic sequencing of the oleaginous clade Lipomyces.</title>
        <authorList>
            <person name="Czajka J.J."/>
            <person name="Han Y."/>
            <person name="Kim J."/>
            <person name="Mondo S.J."/>
            <person name="Hofstad B.A."/>
            <person name="Robles A."/>
            <person name="Haridas S."/>
            <person name="Riley R."/>
            <person name="LaButti K."/>
            <person name="Pangilinan J."/>
            <person name="Andreopoulos W."/>
            <person name="Lipzen A."/>
            <person name="Yan J."/>
            <person name="Wang M."/>
            <person name="Ng V."/>
            <person name="Grigoriev I.V."/>
            <person name="Spatafora J.W."/>
            <person name="Magnuson J.K."/>
            <person name="Baker S.E."/>
            <person name="Pomraning K.R."/>
        </authorList>
    </citation>
    <scope>NUCLEOTIDE SEQUENCE [LARGE SCALE GENOMIC DNA]</scope>
    <source>
        <strain evidence="2">CBS 7786</strain>
    </source>
</reference>